<dbReference type="EMBL" id="CP022114">
    <property type="protein sequence ID" value="ASG63592.1"/>
    <property type="molecule type" value="Genomic_DNA"/>
</dbReference>
<evidence type="ECO:0000313" key="2">
    <source>
        <dbReference type="Proteomes" id="UP000197098"/>
    </source>
</evidence>
<dbReference type="Proteomes" id="UP000197098">
    <property type="component" value="Chromosome"/>
</dbReference>
<protein>
    <submittedName>
        <fullName evidence="1">Uncharacterized protein</fullName>
    </submittedName>
</protein>
<name>A0A248KJP4_9ENTR</name>
<sequence>MDTLYYDKKETPWIGHPCEVQIDGELITVSYTSDDEKITYTGYAQSPGIYLLKGTDDCSATLYGFEKSKIMYGGWSYEAHRGLWKITLGQVD</sequence>
<gene>
    <name evidence="1" type="ORF">CEW81_14590</name>
</gene>
<organism evidence="1 2">
    <name type="scientific">Kluyvera genomosp. 3</name>
    <dbReference type="NCBI Taxonomy" id="2774055"/>
    <lineage>
        <taxon>Bacteria</taxon>
        <taxon>Pseudomonadati</taxon>
        <taxon>Pseudomonadota</taxon>
        <taxon>Gammaproteobacteria</taxon>
        <taxon>Enterobacterales</taxon>
        <taxon>Enterobacteriaceae</taxon>
        <taxon>Kluyvera</taxon>
    </lineage>
</organism>
<dbReference type="AlphaFoldDB" id="A0A248KJP4"/>
<reference evidence="1 2" key="1">
    <citation type="submission" date="2017-06" db="EMBL/GenBank/DDBJ databases">
        <title>Origin of plasmid-mediated fosfomycin resistance gene fosA3.</title>
        <authorList>
            <person name="Ito R."/>
            <person name="Pacey M.P."/>
            <person name="Doi Y."/>
        </authorList>
    </citation>
    <scope>NUCLEOTIDE SEQUENCE [LARGE SCALE GENOMIC DNA]</scope>
    <source>
        <strain evidence="1 2">YDC799</strain>
    </source>
</reference>
<accession>A0A248KJP4</accession>
<proteinExistence type="predicted"/>
<evidence type="ECO:0000313" key="1">
    <source>
        <dbReference type="EMBL" id="ASG63592.1"/>
    </source>
</evidence>